<dbReference type="Pfam" id="PF03734">
    <property type="entry name" value="YkuD"/>
    <property type="match status" value="1"/>
</dbReference>
<evidence type="ECO:0000256" key="10">
    <source>
        <dbReference type="SAM" id="SignalP"/>
    </source>
</evidence>
<keyword evidence="7 9" id="KW-0573">Peptidoglycan synthesis</keyword>
<sequence>MHSISRRSFLIGAPAALAACTTTAPPPVAQGPRIDPMYFDMYDEITTEPYSVPAVDLTQIDPIFLRQVVPFAGPQEAGTIVVDPYRHFLYLVMEGGQAMRYGVGVGREGFGWSGNATIRRKAAWPTWTPPASMIRRQPELAEWASGMPGGMDNPLGARALYLYQGDRDTLYRIHGTNEPWSIGQSVSSGCIRLINQDIIDLHRRVPIGTRVTVLGSGSPRVASHDAVAPFPGDDGVNPDLAVTDLPEIDGQAQIAVWR</sequence>
<keyword evidence="6 9" id="KW-0133">Cell shape</keyword>
<dbReference type="AlphaFoldDB" id="A0AAC9NYH5"/>
<dbReference type="SUPFAM" id="SSF141523">
    <property type="entry name" value="L,D-transpeptidase catalytic domain-like"/>
    <property type="match status" value="1"/>
</dbReference>
<evidence type="ECO:0000256" key="2">
    <source>
        <dbReference type="ARBA" id="ARBA00005992"/>
    </source>
</evidence>
<dbReference type="CDD" id="cd16913">
    <property type="entry name" value="YkuD_like"/>
    <property type="match status" value="1"/>
</dbReference>
<evidence type="ECO:0000313" key="13">
    <source>
        <dbReference type="Proteomes" id="UP000182703"/>
    </source>
</evidence>
<keyword evidence="3" id="KW-0328">Glycosyltransferase</keyword>
<dbReference type="PANTHER" id="PTHR30582:SF24">
    <property type="entry name" value="L,D-TRANSPEPTIDASE ERFK_SRFK-RELATED"/>
    <property type="match status" value="1"/>
</dbReference>
<proteinExistence type="inferred from homology"/>
<evidence type="ECO:0000256" key="9">
    <source>
        <dbReference type="PROSITE-ProRule" id="PRU01373"/>
    </source>
</evidence>
<reference evidence="12 13" key="1">
    <citation type="submission" date="2016-11" db="EMBL/GenBank/DDBJ databases">
        <title>Complete genome sequence of the aerobically denitrifying bacterium Chelatococcus daeguensis TAD1.</title>
        <authorList>
            <person name="Yang Y."/>
            <person name="Huang S."/>
            <person name="Lin E."/>
        </authorList>
    </citation>
    <scope>NUCLEOTIDE SEQUENCE [LARGE SCALE GENOMIC DNA]</scope>
    <source>
        <strain evidence="12 13">TAD1</strain>
    </source>
</reference>
<dbReference type="FunFam" id="2.40.440.10:FF:000002">
    <property type="entry name" value="L,D-transpeptidase ErfK/SrfK"/>
    <property type="match status" value="1"/>
</dbReference>
<dbReference type="PROSITE" id="PS51318">
    <property type="entry name" value="TAT"/>
    <property type="match status" value="1"/>
</dbReference>
<evidence type="ECO:0000256" key="1">
    <source>
        <dbReference type="ARBA" id="ARBA00004752"/>
    </source>
</evidence>
<dbReference type="KEGG" id="cdq:BOQ54_06520"/>
<organism evidence="12 13">
    <name type="scientific">Chelatococcus daeguensis</name>
    <dbReference type="NCBI Taxonomy" id="444444"/>
    <lineage>
        <taxon>Bacteria</taxon>
        <taxon>Pseudomonadati</taxon>
        <taxon>Pseudomonadota</taxon>
        <taxon>Alphaproteobacteria</taxon>
        <taxon>Hyphomicrobiales</taxon>
        <taxon>Chelatococcaceae</taxon>
        <taxon>Chelatococcus</taxon>
    </lineage>
</organism>
<evidence type="ECO:0000256" key="4">
    <source>
        <dbReference type="ARBA" id="ARBA00022679"/>
    </source>
</evidence>
<accession>A0AAC9NYH5</accession>
<evidence type="ECO:0000256" key="5">
    <source>
        <dbReference type="ARBA" id="ARBA00022801"/>
    </source>
</evidence>
<comment type="pathway">
    <text evidence="1 9">Cell wall biogenesis; peptidoglycan biosynthesis.</text>
</comment>
<dbReference type="RefSeq" id="WP_055459113.1">
    <property type="nucleotide sequence ID" value="NZ_CP018095.1"/>
</dbReference>
<gene>
    <name evidence="12" type="ORF">BOQ54_06520</name>
</gene>
<keyword evidence="13" id="KW-1185">Reference proteome</keyword>
<name>A0AAC9NYH5_9HYPH</name>
<dbReference type="PANTHER" id="PTHR30582">
    <property type="entry name" value="L,D-TRANSPEPTIDASE"/>
    <property type="match status" value="1"/>
</dbReference>
<dbReference type="PROSITE" id="PS52029">
    <property type="entry name" value="LD_TPASE"/>
    <property type="match status" value="1"/>
</dbReference>
<feature type="active site" description="Nucleophile" evidence="9">
    <location>
        <position position="190"/>
    </location>
</feature>
<dbReference type="GO" id="GO:0018104">
    <property type="term" value="P:peptidoglycan-protein cross-linking"/>
    <property type="evidence" value="ECO:0007669"/>
    <property type="project" value="TreeGrafter"/>
</dbReference>
<dbReference type="GO" id="GO:0008360">
    <property type="term" value="P:regulation of cell shape"/>
    <property type="evidence" value="ECO:0007669"/>
    <property type="project" value="UniProtKB-UniRule"/>
</dbReference>
<comment type="similarity">
    <text evidence="2">Belongs to the YkuD family.</text>
</comment>
<keyword evidence="8 9" id="KW-0961">Cell wall biogenesis/degradation</keyword>
<keyword evidence="4" id="KW-0808">Transferase</keyword>
<keyword evidence="5" id="KW-0378">Hydrolase</keyword>
<evidence type="ECO:0000256" key="6">
    <source>
        <dbReference type="ARBA" id="ARBA00022960"/>
    </source>
</evidence>
<evidence type="ECO:0000313" key="12">
    <source>
        <dbReference type="EMBL" id="APF37025.1"/>
    </source>
</evidence>
<keyword evidence="10" id="KW-0732">Signal</keyword>
<dbReference type="Gene3D" id="2.40.440.10">
    <property type="entry name" value="L,D-transpeptidase catalytic domain-like"/>
    <property type="match status" value="1"/>
</dbReference>
<evidence type="ECO:0000256" key="3">
    <source>
        <dbReference type="ARBA" id="ARBA00022676"/>
    </source>
</evidence>
<evidence type="ECO:0000256" key="7">
    <source>
        <dbReference type="ARBA" id="ARBA00022984"/>
    </source>
</evidence>
<dbReference type="GO" id="GO:0071972">
    <property type="term" value="F:peptidoglycan L,D-transpeptidase activity"/>
    <property type="evidence" value="ECO:0007669"/>
    <property type="project" value="TreeGrafter"/>
</dbReference>
<dbReference type="InterPro" id="IPR006311">
    <property type="entry name" value="TAT_signal"/>
</dbReference>
<protein>
    <submittedName>
        <fullName evidence="12">L,D-transpeptidase</fullName>
    </submittedName>
</protein>
<dbReference type="GO" id="GO:0071555">
    <property type="term" value="P:cell wall organization"/>
    <property type="evidence" value="ECO:0007669"/>
    <property type="project" value="UniProtKB-UniRule"/>
</dbReference>
<dbReference type="Proteomes" id="UP000182703">
    <property type="component" value="Chromosome"/>
</dbReference>
<dbReference type="InterPro" id="IPR038063">
    <property type="entry name" value="Transpep_catalytic_dom"/>
</dbReference>
<evidence type="ECO:0000256" key="8">
    <source>
        <dbReference type="ARBA" id="ARBA00023316"/>
    </source>
</evidence>
<dbReference type="GO" id="GO:0016757">
    <property type="term" value="F:glycosyltransferase activity"/>
    <property type="evidence" value="ECO:0007669"/>
    <property type="project" value="UniProtKB-KW"/>
</dbReference>
<feature type="active site" description="Proton donor/acceptor" evidence="9">
    <location>
        <position position="174"/>
    </location>
</feature>
<dbReference type="PROSITE" id="PS51257">
    <property type="entry name" value="PROKAR_LIPOPROTEIN"/>
    <property type="match status" value="1"/>
</dbReference>
<evidence type="ECO:0000259" key="11">
    <source>
        <dbReference type="PROSITE" id="PS52029"/>
    </source>
</evidence>
<dbReference type="EMBL" id="CP018095">
    <property type="protein sequence ID" value="APF37025.1"/>
    <property type="molecule type" value="Genomic_DNA"/>
</dbReference>
<feature type="chain" id="PRO_5041965280" evidence="10">
    <location>
        <begin position="19"/>
        <end position="258"/>
    </location>
</feature>
<feature type="signal peptide" evidence="10">
    <location>
        <begin position="1"/>
        <end position="18"/>
    </location>
</feature>
<feature type="domain" description="L,D-TPase catalytic" evidence="11">
    <location>
        <begin position="78"/>
        <end position="214"/>
    </location>
</feature>
<dbReference type="InterPro" id="IPR005490">
    <property type="entry name" value="LD_TPept_cat_dom"/>
</dbReference>
<dbReference type="GO" id="GO:0005576">
    <property type="term" value="C:extracellular region"/>
    <property type="evidence" value="ECO:0007669"/>
    <property type="project" value="TreeGrafter"/>
</dbReference>
<dbReference type="InterPro" id="IPR050979">
    <property type="entry name" value="LD-transpeptidase"/>
</dbReference>